<keyword evidence="1" id="KW-1133">Transmembrane helix</keyword>
<evidence type="ECO:0000313" key="2">
    <source>
        <dbReference type="EMBL" id="OGD90858.1"/>
    </source>
</evidence>
<keyword evidence="1" id="KW-0812">Transmembrane</keyword>
<organism evidence="2 3">
    <name type="scientific">Candidatus Curtissbacteria bacterium RIFCSPHIGHO2_02_FULL_40_17</name>
    <dbReference type="NCBI Taxonomy" id="1797715"/>
    <lineage>
        <taxon>Bacteria</taxon>
        <taxon>Candidatus Curtissiibacteriota</taxon>
    </lineage>
</organism>
<dbReference type="Proteomes" id="UP000178492">
    <property type="component" value="Unassembled WGS sequence"/>
</dbReference>
<sequence>MLKPLPLANAVACASVVFYAFLYLLKLIAPPFFKLLLNSQFLGAPIASQVPDLNFANFLGALIAVACISWIFGYLVAVFYNRFSG</sequence>
<feature type="transmembrane region" description="Helical" evidence="1">
    <location>
        <begin position="58"/>
        <end position="80"/>
    </location>
</feature>
<evidence type="ECO:0000313" key="3">
    <source>
        <dbReference type="Proteomes" id="UP000178492"/>
    </source>
</evidence>
<reference evidence="2 3" key="1">
    <citation type="journal article" date="2016" name="Nat. Commun.">
        <title>Thousands of microbial genomes shed light on interconnected biogeochemical processes in an aquifer system.</title>
        <authorList>
            <person name="Anantharaman K."/>
            <person name="Brown C.T."/>
            <person name="Hug L.A."/>
            <person name="Sharon I."/>
            <person name="Castelle C.J."/>
            <person name="Probst A.J."/>
            <person name="Thomas B.C."/>
            <person name="Singh A."/>
            <person name="Wilkins M.J."/>
            <person name="Karaoz U."/>
            <person name="Brodie E.L."/>
            <person name="Williams K.H."/>
            <person name="Hubbard S.S."/>
            <person name="Banfield J.F."/>
        </authorList>
    </citation>
    <scope>NUCLEOTIDE SEQUENCE [LARGE SCALE GENOMIC DNA]</scope>
</reference>
<keyword evidence="1" id="KW-0472">Membrane</keyword>
<name>A0A1F5GG43_9BACT</name>
<accession>A0A1F5GG43</accession>
<protein>
    <submittedName>
        <fullName evidence="2">Uncharacterized protein</fullName>
    </submittedName>
</protein>
<gene>
    <name evidence="2" type="ORF">A3D81_01830</name>
</gene>
<dbReference type="AlphaFoldDB" id="A0A1F5GG43"/>
<comment type="caution">
    <text evidence="2">The sequence shown here is derived from an EMBL/GenBank/DDBJ whole genome shotgun (WGS) entry which is preliminary data.</text>
</comment>
<evidence type="ECO:0000256" key="1">
    <source>
        <dbReference type="SAM" id="Phobius"/>
    </source>
</evidence>
<dbReference type="EMBL" id="MFBE01000030">
    <property type="protein sequence ID" value="OGD90858.1"/>
    <property type="molecule type" value="Genomic_DNA"/>
</dbReference>
<feature type="transmembrane region" description="Helical" evidence="1">
    <location>
        <begin position="7"/>
        <end position="29"/>
    </location>
</feature>
<proteinExistence type="predicted"/>